<comment type="function">
    <text evidence="6">Irreversibly catalyzes the reduction of fumarate to succinate.</text>
</comment>
<dbReference type="AlphaFoldDB" id="A0A8H7R8X8"/>
<accession>A0A8H7R8X8</accession>
<keyword evidence="3 6" id="KW-0274">FAD</keyword>
<feature type="domain" description="FAD-dependent oxidoreductase 2 FAD-binding" evidence="8">
    <location>
        <begin position="31"/>
        <end position="509"/>
    </location>
</feature>
<comment type="catalytic activity">
    <reaction evidence="5 6">
        <text>succinate + NAD(+) = fumarate + NADH + H(+)</text>
        <dbReference type="Rhea" id="RHEA:18281"/>
        <dbReference type="ChEBI" id="CHEBI:15378"/>
        <dbReference type="ChEBI" id="CHEBI:29806"/>
        <dbReference type="ChEBI" id="CHEBI:30031"/>
        <dbReference type="ChEBI" id="CHEBI:57540"/>
        <dbReference type="ChEBI" id="CHEBI:57945"/>
        <dbReference type="EC" id="1.3.1.6"/>
    </reaction>
</comment>
<feature type="chain" id="PRO_5034934513" description="Fumarate reductase" evidence="6">
    <location>
        <begin position="23"/>
        <end position="531"/>
    </location>
</feature>
<dbReference type="Pfam" id="PF00890">
    <property type="entry name" value="FAD_binding_2"/>
    <property type="match status" value="1"/>
</dbReference>
<dbReference type="InterPro" id="IPR050315">
    <property type="entry name" value="FAD-oxidoreductase_2"/>
</dbReference>
<keyword evidence="2 6" id="KW-0285">Flavoprotein</keyword>
<evidence type="ECO:0000259" key="8">
    <source>
        <dbReference type="Pfam" id="PF00890"/>
    </source>
</evidence>
<keyword evidence="10" id="KW-1185">Reference proteome</keyword>
<dbReference type="PANTHER" id="PTHR43400:SF7">
    <property type="entry name" value="FAD-DEPENDENT OXIDOREDUCTASE 2 FAD BINDING DOMAIN-CONTAINING PROTEIN"/>
    <property type="match status" value="1"/>
</dbReference>
<comment type="caution">
    <text evidence="9">The sequence shown here is derived from an EMBL/GenBank/DDBJ whole genome shotgun (WGS) entry which is preliminary data.</text>
</comment>
<evidence type="ECO:0000256" key="3">
    <source>
        <dbReference type="ARBA" id="ARBA00022827"/>
    </source>
</evidence>
<dbReference type="InterPro" id="IPR003953">
    <property type="entry name" value="FAD-dep_OxRdtase_2_FAD-bd"/>
</dbReference>
<dbReference type="GO" id="GO:0016156">
    <property type="term" value="F:fumarate reductase (NADH) activity"/>
    <property type="evidence" value="ECO:0007669"/>
    <property type="project" value="UniProtKB-EC"/>
</dbReference>
<dbReference type="SUPFAM" id="SSF51905">
    <property type="entry name" value="FAD/NAD(P)-binding domain"/>
    <property type="match status" value="1"/>
</dbReference>
<dbReference type="NCBIfam" id="TIGR01813">
    <property type="entry name" value="flavo_cyto_c"/>
    <property type="match status" value="1"/>
</dbReference>
<reference evidence="9" key="1">
    <citation type="submission" date="2020-12" db="EMBL/GenBank/DDBJ databases">
        <title>Metabolic potential, ecology and presence of endohyphal bacteria is reflected in genomic diversity of Mucoromycotina.</title>
        <authorList>
            <person name="Muszewska A."/>
            <person name="Okrasinska A."/>
            <person name="Steczkiewicz K."/>
            <person name="Drgas O."/>
            <person name="Orlowska M."/>
            <person name="Perlinska-Lenart U."/>
            <person name="Aleksandrzak-Piekarczyk T."/>
            <person name="Szatraj K."/>
            <person name="Zielenkiewicz U."/>
            <person name="Pilsyk S."/>
            <person name="Malc E."/>
            <person name="Mieczkowski P."/>
            <person name="Kruszewska J.S."/>
            <person name="Biernat P."/>
            <person name="Pawlowska J."/>
        </authorList>
    </citation>
    <scope>NUCLEOTIDE SEQUENCE</scope>
    <source>
        <strain evidence="9">WA0000017839</strain>
    </source>
</reference>
<evidence type="ECO:0000256" key="7">
    <source>
        <dbReference type="SAM" id="Coils"/>
    </source>
</evidence>
<dbReference type="EC" id="1.3.1.6" evidence="6"/>
<dbReference type="InterPro" id="IPR027477">
    <property type="entry name" value="Succ_DH/fumarate_Rdtase_cat_sf"/>
</dbReference>
<gene>
    <name evidence="9" type="ORF">INT47_003698</name>
</gene>
<dbReference type="SUPFAM" id="SSF56425">
    <property type="entry name" value="Succinate dehydrogenase/fumarate reductase flavoprotein, catalytic domain"/>
    <property type="match status" value="1"/>
</dbReference>
<keyword evidence="4 6" id="KW-0560">Oxidoreductase</keyword>
<name>A0A8H7R8X8_9FUNG</name>
<organism evidence="9 10">
    <name type="scientific">Mucor saturninus</name>
    <dbReference type="NCBI Taxonomy" id="64648"/>
    <lineage>
        <taxon>Eukaryota</taxon>
        <taxon>Fungi</taxon>
        <taxon>Fungi incertae sedis</taxon>
        <taxon>Mucoromycota</taxon>
        <taxon>Mucoromycotina</taxon>
        <taxon>Mucoromycetes</taxon>
        <taxon>Mucorales</taxon>
        <taxon>Mucorineae</taxon>
        <taxon>Mucoraceae</taxon>
        <taxon>Mucor</taxon>
    </lineage>
</organism>
<evidence type="ECO:0000256" key="2">
    <source>
        <dbReference type="ARBA" id="ARBA00022630"/>
    </source>
</evidence>
<dbReference type="Gene3D" id="3.90.700.10">
    <property type="entry name" value="Succinate dehydrogenase/fumarate reductase flavoprotein, catalytic domain"/>
    <property type="match status" value="1"/>
</dbReference>
<protein>
    <recommendedName>
        <fullName evidence="6">Fumarate reductase</fullName>
        <ecNumber evidence="6">1.3.1.6</ecNumber>
    </recommendedName>
</protein>
<dbReference type="FunFam" id="3.90.700.10:FF:000007">
    <property type="entry name" value="NADH-dependent fumarate reductase"/>
    <property type="match status" value="1"/>
</dbReference>
<evidence type="ECO:0000256" key="4">
    <source>
        <dbReference type="ARBA" id="ARBA00023002"/>
    </source>
</evidence>
<feature type="coiled-coil region" evidence="7">
    <location>
        <begin position="399"/>
        <end position="426"/>
    </location>
</feature>
<comment type="similarity">
    <text evidence="1 6">Belongs to the FAD-dependent oxidoreductase 2 family. FRD/SDH subfamily.</text>
</comment>
<sequence>MKLFHRLLFVFILYCLYTRYFSKMSEQQKTIVVVGGGLAGLTAAIEAHSHGHTKVILIEKEKNIGGNSMKATSGINAVEPLNDDTRDSFIQDTLKSGAGICREDLVVKLVDESRPALDWLIKQSELETGNPTLDLTAVSRCGGHSHGRTHRCPSQNGRPVPVGWKLVDTLKKKLTTLSDVEIITNARVLNLLTELGPNNQNKVTGVEISKKNAETEEETKEKINAAAVILTSGGFGGQTGKHLPDGKSSLLNEFAPQLIDTATTNGPWANGDGVRLGLAVGAGIRDMDQVQVHPTGFIDPSAPTAPTKFLAPEALRAYGGILLNGEGKRFTDELTLRDIVTAAVYRQTGSTHSHAQSLMSKTLPENYAAAYMVLTEEAVEGFGKSTLGFYASKGFFTQVKGVEALAEVLDIDAKDLKQELEEYDEHLSNKKPDSFGKTNFPGRLLPETDTTYWVALITPVVHYTMGGLEMNQDAAILAEDTSDIIPGLYGAGEVTGGVHGHNRLAGNSLLECVVFGRTAGQSAAHYAQNEA</sequence>
<dbReference type="Gene3D" id="3.50.50.60">
    <property type="entry name" value="FAD/NAD(P)-binding domain"/>
    <property type="match status" value="1"/>
</dbReference>
<evidence type="ECO:0000256" key="5">
    <source>
        <dbReference type="ARBA" id="ARBA00050832"/>
    </source>
</evidence>
<feature type="signal peptide" evidence="6">
    <location>
        <begin position="1"/>
        <end position="22"/>
    </location>
</feature>
<dbReference type="InterPro" id="IPR036188">
    <property type="entry name" value="FAD/NAD-bd_sf"/>
</dbReference>
<dbReference type="InterPro" id="IPR010960">
    <property type="entry name" value="Flavocytochrome_c"/>
</dbReference>
<dbReference type="EMBL" id="JAEPRD010000029">
    <property type="protein sequence ID" value="KAG2206756.1"/>
    <property type="molecule type" value="Genomic_DNA"/>
</dbReference>
<dbReference type="OrthoDB" id="10252157at2759"/>
<dbReference type="Proteomes" id="UP000603453">
    <property type="component" value="Unassembled WGS sequence"/>
</dbReference>
<evidence type="ECO:0000313" key="9">
    <source>
        <dbReference type="EMBL" id="KAG2206756.1"/>
    </source>
</evidence>
<evidence type="ECO:0000313" key="10">
    <source>
        <dbReference type="Proteomes" id="UP000603453"/>
    </source>
</evidence>
<evidence type="ECO:0000256" key="6">
    <source>
        <dbReference type="RuleBase" id="RU366062"/>
    </source>
</evidence>
<keyword evidence="7" id="KW-0175">Coiled coil</keyword>
<dbReference type="GO" id="GO:0010181">
    <property type="term" value="F:FMN binding"/>
    <property type="evidence" value="ECO:0007669"/>
    <property type="project" value="InterPro"/>
</dbReference>
<evidence type="ECO:0000256" key="1">
    <source>
        <dbReference type="ARBA" id="ARBA00008040"/>
    </source>
</evidence>
<dbReference type="PANTHER" id="PTHR43400">
    <property type="entry name" value="FUMARATE REDUCTASE"/>
    <property type="match status" value="1"/>
</dbReference>
<comment type="cofactor">
    <cofactor evidence="6">
        <name>FAD</name>
        <dbReference type="ChEBI" id="CHEBI:57692"/>
    </cofactor>
    <text evidence="6">Binds 1 FAD per monomer.</text>
</comment>
<proteinExistence type="inferred from homology"/>
<keyword evidence="6" id="KW-0732">Signal</keyword>